<dbReference type="SMART" id="SM00028">
    <property type="entry name" value="TPR"/>
    <property type="match status" value="5"/>
</dbReference>
<dbReference type="AlphaFoldDB" id="A0A7V1LP62"/>
<proteinExistence type="predicted"/>
<dbReference type="Gene3D" id="1.25.40.10">
    <property type="entry name" value="Tetratricopeptide repeat domain"/>
    <property type="match status" value="2"/>
</dbReference>
<dbReference type="PANTHER" id="PTHR44858:SF1">
    <property type="entry name" value="UDP-N-ACETYLGLUCOSAMINE--PEPTIDE N-ACETYLGLUCOSAMINYLTRANSFERASE SPINDLY-RELATED"/>
    <property type="match status" value="1"/>
</dbReference>
<organism evidence="3">
    <name type="scientific">Caldithrix abyssi</name>
    <dbReference type="NCBI Taxonomy" id="187145"/>
    <lineage>
        <taxon>Bacteria</taxon>
        <taxon>Pseudomonadati</taxon>
        <taxon>Calditrichota</taxon>
        <taxon>Calditrichia</taxon>
        <taxon>Calditrichales</taxon>
        <taxon>Calditrichaceae</taxon>
        <taxon>Caldithrix</taxon>
    </lineage>
</organism>
<gene>
    <name evidence="3" type="ORF">ENJ10_12685</name>
</gene>
<dbReference type="Pfam" id="PF13432">
    <property type="entry name" value="TPR_16"/>
    <property type="match status" value="2"/>
</dbReference>
<dbReference type="InterPro" id="IPR019734">
    <property type="entry name" value="TPR_rpt"/>
</dbReference>
<dbReference type="Pfam" id="PF14559">
    <property type="entry name" value="TPR_19"/>
    <property type="match status" value="1"/>
</dbReference>
<dbReference type="EMBL" id="DRLD01000356">
    <property type="protein sequence ID" value="HED11540.1"/>
    <property type="molecule type" value="Genomic_DNA"/>
</dbReference>
<evidence type="ECO:0000256" key="1">
    <source>
        <dbReference type="ARBA" id="ARBA00022737"/>
    </source>
</evidence>
<comment type="caution">
    <text evidence="3">The sequence shown here is derived from an EMBL/GenBank/DDBJ whole genome shotgun (WGS) entry which is preliminary data.</text>
</comment>
<evidence type="ECO:0000256" key="2">
    <source>
        <dbReference type="ARBA" id="ARBA00022803"/>
    </source>
</evidence>
<dbReference type="Proteomes" id="UP000886005">
    <property type="component" value="Unassembled WGS sequence"/>
</dbReference>
<dbReference type="InterPro" id="IPR011990">
    <property type="entry name" value="TPR-like_helical_dom_sf"/>
</dbReference>
<name>A0A7V1LP62_CALAY</name>
<protein>
    <submittedName>
        <fullName evidence="3">Tetratricopeptide repeat protein</fullName>
    </submittedName>
</protein>
<dbReference type="InterPro" id="IPR050498">
    <property type="entry name" value="Ycf3"/>
</dbReference>
<dbReference type="PANTHER" id="PTHR44858">
    <property type="entry name" value="TETRATRICOPEPTIDE REPEAT PROTEIN 6"/>
    <property type="match status" value="1"/>
</dbReference>
<evidence type="ECO:0000313" key="3">
    <source>
        <dbReference type="EMBL" id="HED11540.1"/>
    </source>
</evidence>
<keyword evidence="2" id="KW-0802">TPR repeat</keyword>
<accession>A0A7V1LP62</accession>
<dbReference type="SUPFAM" id="SSF48452">
    <property type="entry name" value="TPR-like"/>
    <property type="match status" value="1"/>
</dbReference>
<sequence length="295" mass="32981">MSPLNEVEQKIRGGAFDEALQALQTASADEKQRLYYTALVSFKRDQYDEAIRLCEELIRQDEGQSRAYALLGQALGLKAQHSGAVKGALLLPKVKKAFTRALELDDANLDALQGLFMFYLFSPGVAGGDESKALELIEKTSRVSGSHARLMQGIYHSKRKEKDQAMEAFGQAAAMCEEDPEVLLRSARFFLEQNEAGKAREATERYVQMNPRSLISFELAADVARQEADWEKAIAQYRQALDVNGHYFPARFKLALCLKENGQAAEARAELEKLQKEHPKSPVRARVDALLKELS</sequence>
<keyword evidence="1" id="KW-0677">Repeat</keyword>
<reference evidence="3" key="1">
    <citation type="journal article" date="2020" name="mSystems">
        <title>Genome- and Community-Level Interaction Insights into Carbon Utilization and Element Cycling Functions of Hydrothermarchaeota in Hydrothermal Sediment.</title>
        <authorList>
            <person name="Zhou Z."/>
            <person name="Liu Y."/>
            <person name="Xu W."/>
            <person name="Pan J."/>
            <person name="Luo Z.H."/>
            <person name="Li M."/>
        </authorList>
    </citation>
    <scope>NUCLEOTIDE SEQUENCE [LARGE SCALE GENOMIC DNA]</scope>
    <source>
        <strain evidence="3">HyVt-456</strain>
    </source>
</reference>